<keyword evidence="17" id="KW-0131">Cell cycle</keyword>
<sequence>MPGMMSRAERTPLTDWWWTVDRGLLAALFALMVAGLVFLMGGGPPVAERIGLPTFYFLNRQAMYLAPTILLICAVSFLSLRGIRRLALITWVCGVVLCLLAGKFGPEIKGAHRWIQFGSFGLQPSEFVKPAFVVVAAWAFSEGAQRRDMPGGILALLLLPITIVPLLLQPDFGQTMLITMVWCALFFVAGLHLIWVAVLGVLGLGGVFAAYLFFHHVRERFNKFLDRDSGGGFQDFWSRESFRSGGWFGTGPGEGVAKRHLPDAHTDFIFSVTGEEFGVIVCLCLVALFAFIVLRGLKLARRTDDTFSRLAITGLTTLFGLQACINMAVNTQLMPAKGMTLPFVSYGGSSLISLALGTGFLVALTRKRPRTVMLSQKPPGTAPATVAGVMR</sequence>
<feature type="transmembrane region" description="Helical" evidence="16">
    <location>
        <begin position="23"/>
        <end position="41"/>
    </location>
</feature>
<dbReference type="PANTHER" id="PTHR30474:SF2">
    <property type="entry name" value="PEPTIDOGLYCAN GLYCOSYLTRANSFERASE FTSW-RELATED"/>
    <property type="match status" value="1"/>
</dbReference>
<evidence type="ECO:0000313" key="18">
    <source>
        <dbReference type="Proteomes" id="UP001157440"/>
    </source>
</evidence>
<dbReference type="GO" id="GO:0008955">
    <property type="term" value="F:peptidoglycan glycosyltransferase activity"/>
    <property type="evidence" value="ECO:0007669"/>
    <property type="project" value="UniProtKB-EC"/>
</dbReference>
<keyword evidence="8 16" id="KW-0472">Membrane</keyword>
<dbReference type="PANTHER" id="PTHR30474">
    <property type="entry name" value="CELL CYCLE PROTEIN"/>
    <property type="match status" value="1"/>
</dbReference>
<dbReference type="EMBL" id="BSPL01000016">
    <property type="protein sequence ID" value="GLS70689.1"/>
    <property type="molecule type" value="Genomic_DNA"/>
</dbReference>
<dbReference type="GO" id="GO:0008360">
    <property type="term" value="P:regulation of cell shape"/>
    <property type="evidence" value="ECO:0007669"/>
    <property type="project" value="UniProtKB-KW"/>
</dbReference>
<keyword evidence="6" id="KW-0573">Peptidoglycan synthesis</keyword>
<feature type="transmembrane region" description="Helical" evidence="16">
    <location>
        <begin position="150"/>
        <end position="168"/>
    </location>
</feature>
<evidence type="ECO:0000313" key="17">
    <source>
        <dbReference type="EMBL" id="GLS70689.1"/>
    </source>
</evidence>
<keyword evidence="3" id="KW-0808">Transferase</keyword>
<evidence type="ECO:0000256" key="12">
    <source>
        <dbReference type="ARBA" id="ARBA00041185"/>
    </source>
</evidence>
<keyword evidence="2" id="KW-0328">Glycosyltransferase</keyword>
<evidence type="ECO:0000256" key="4">
    <source>
        <dbReference type="ARBA" id="ARBA00022692"/>
    </source>
</evidence>
<evidence type="ECO:0000256" key="6">
    <source>
        <dbReference type="ARBA" id="ARBA00022984"/>
    </source>
</evidence>
<evidence type="ECO:0000256" key="16">
    <source>
        <dbReference type="SAM" id="Phobius"/>
    </source>
</evidence>
<keyword evidence="17" id="KW-0132">Cell division</keyword>
<keyword evidence="5" id="KW-0133">Cell shape</keyword>
<evidence type="ECO:0000256" key="11">
    <source>
        <dbReference type="ARBA" id="ARBA00038053"/>
    </source>
</evidence>
<evidence type="ECO:0000256" key="5">
    <source>
        <dbReference type="ARBA" id="ARBA00022960"/>
    </source>
</evidence>
<feature type="transmembrane region" description="Helical" evidence="16">
    <location>
        <begin position="180"/>
        <end position="213"/>
    </location>
</feature>
<evidence type="ECO:0000256" key="1">
    <source>
        <dbReference type="ARBA" id="ARBA00004141"/>
    </source>
</evidence>
<dbReference type="GO" id="GO:0005886">
    <property type="term" value="C:plasma membrane"/>
    <property type="evidence" value="ECO:0007669"/>
    <property type="project" value="TreeGrafter"/>
</dbReference>
<feature type="transmembrane region" description="Helical" evidence="16">
    <location>
        <begin position="309"/>
        <end position="329"/>
    </location>
</feature>
<evidence type="ECO:0000256" key="9">
    <source>
        <dbReference type="ARBA" id="ARBA00032370"/>
    </source>
</evidence>
<evidence type="ECO:0000256" key="2">
    <source>
        <dbReference type="ARBA" id="ARBA00022676"/>
    </source>
</evidence>
<comment type="subcellular location">
    <subcellularLocation>
        <location evidence="1">Membrane</location>
        <topology evidence="1">Multi-pass membrane protein</topology>
    </subcellularLocation>
</comment>
<feature type="transmembrane region" description="Helical" evidence="16">
    <location>
        <begin position="62"/>
        <end position="80"/>
    </location>
</feature>
<keyword evidence="18" id="KW-1185">Reference proteome</keyword>
<dbReference type="InterPro" id="IPR001182">
    <property type="entry name" value="FtsW/RodA"/>
</dbReference>
<dbReference type="Proteomes" id="UP001157440">
    <property type="component" value="Unassembled WGS sequence"/>
</dbReference>
<dbReference type="GO" id="GO:0051301">
    <property type="term" value="P:cell division"/>
    <property type="evidence" value="ECO:0007669"/>
    <property type="project" value="UniProtKB-KW"/>
</dbReference>
<evidence type="ECO:0000256" key="8">
    <source>
        <dbReference type="ARBA" id="ARBA00023136"/>
    </source>
</evidence>
<accession>A0AA37WS07</accession>
<dbReference type="AlphaFoldDB" id="A0AA37WS07"/>
<dbReference type="Pfam" id="PF01098">
    <property type="entry name" value="FTSW_RODA_SPOVE"/>
    <property type="match status" value="1"/>
</dbReference>
<comment type="caution">
    <text evidence="17">The sequence shown here is derived from an EMBL/GenBank/DDBJ whole genome shotgun (WGS) entry which is preliminary data.</text>
</comment>
<feature type="transmembrane region" description="Helical" evidence="16">
    <location>
        <begin position="341"/>
        <end position="364"/>
    </location>
</feature>
<keyword evidence="4 16" id="KW-0812">Transmembrane</keyword>
<dbReference type="GO" id="GO:0015648">
    <property type="term" value="F:lipid-linked peptidoglycan transporter activity"/>
    <property type="evidence" value="ECO:0007669"/>
    <property type="project" value="TreeGrafter"/>
</dbReference>
<feature type="transmembrane region" description="Helical" evidence="16">
    <location>
        <begin position="277"/>
        <end position="297"/>
    </location>
</feature>
<evidence type="ECO:0000256" key="13">
    <source>
        <dbReference type="ARBA" id="ARBA00041418"/>
    </source>
</evidence>
<dbReference type="EC" id="2.4.99.28" evidence="14"/>
<comment type="similarity">
    <text evidence="11">Belongs to the SEDS family. FtsW subfamily.</text>
</comment>
<name>A0AA37WS07_9HYPH</name>
<reference evidence="18" key="1">
    <citation type="journal article" date="2019" name="Int. J. Syst. Evol. Microbiol.">
        <title>The Global Catalogue of Microorganisms (GCM) 10K type strain sequencing project: providing services to taxonomists for standard genome sequencing and annotation.</title>
        <authorList>
            <consortium name="The Broad Institute Genomics Platform"/>
            <consortium name="The Broad Institute Genome Sequencing Center for Infectious Disease"/>
            <person name="Wu L."/>
            <person name="Ma J."/>
        </authorList>
    </citation>
    <scope>NUCLEOTIDE SEQUENCE [LARGE SCALE GENOMIC DNA]</scope>
    <source>
        <strain evidence="18">NBRC 103632</strain>
    </source>
</reference>
<gene>
    <name evidence="17" type="primary">ftsW</name>
    <name evidence="17" type="ORF">GCM10007890_27020</name>
</gene>
<evidence type="ECO:0000256" key="14">
    <source>
        <dbReference type="ARBA" id="ARBA00044770"/>
    </source>
</evidence>
<dbReference type="GO" id="GO:0009252">
    <property type="term" value="P:peptidoglycan biosynthetic process"/>
    <property type="evidence" value="ECO:0007669"/>
    <property type="project" value="UniProtKB-KW"/>
</dbReference>
<evidence type="ECO:0000256" key="7">
    <source>
        <dbReference type="ARBA" id="ARBA00022989"/>
    </source>
</evidence>
<evidence type="ECO:0000256" key="10">
    <source>
        <dbReference type="ARBA" id="ARBA00033270"/>
    </source>
</evidence>
<dbReference type="GO" id="GO:0032153">
    <property type="term" value="C:cell division site"/>
    <property type="evidence" value="ECO:0007669"/>
    <property type="project" value="TreeGrafter"/>
</dbReference>
<keyword evidence="7 16" id="KW-1133">Transmembrane helix</keyword>
<comment type="catalytic activity">
    <reaction evidence="15">
        <text>[GlcNAc-(1-&gt;4)-Mur2Ac(oyl-L-Ala-gamma-D-Glu-L-Lys-D-Ala-D-Ala)](n)-di-trans,octa-cis-undecaprenyl diphosphate + beta-D-GlcNAc-(1-&gt;4)-Mur2Ac(oyl-L-Ala-gamma-D-Glu-L-Lys-D-Ala-D-Ala)-di-trans,octa-cis-undecaprenyl diphosphate = [GlcNAc-(1-&gt;4)-Mur2Ac(oyl-L-Ala-gamma-D-Glu-L-Lys-D-Ala-D-Ala)](n+1)-di-trans,octa-cis-undecaprenyl diphosphate + di-trans,octa-cis-undecaprenyl diphosphate + H(+)</text>
        <dbReference type="Rhea" id="RHEA:23708"/>
        <dbReference type="Rhea" id="RHEA-COMP:9602"/>
        <dbReference type="Rhea" id="RHEA-COMP:9603"/>
        <dbReference type="ChEBI" id="CHEBI:15378"/>
        <dbReference type="ChEBI" id="CHEBI:58405"/>
        <dbReference type="ChEBI" id="CHEBI:60033"/>
        <dbReference type="ChEBI" id="CHEBI:78435"/>
        <dbReference type="EC" id="2.4.99.28"/>
    </reaction>
</comment>
<organism evidence="17 18">
    <name type="scientific">Methylobacterium tardum</name>
    <dbReference type="NCBI Taxonomy" id="374432"/>
    <lineage>
        <taxon>Bacteria</taxon>
        <taxon>Pseudomonadati</taxon>
        <taxon>Pseudomonadota</taxon>
        <taxon>Alphaproteobacteria</taxon>
        <taxon>Hyphomicrobiales</taxon>
        <taxon>Methylobacteriaceae</taxon>
        <taxon>Methylobacterium</taxon>
    </lineage>
</organism>
<evidence type="ECO:0000256" key="3">
    <source>
        <dbReference type="ARBA" id="ARBA00022679"/>
    </source>
</evidence>
<protein>
    <recommendedName>
        <fullName evidence="12">Probable peptidoglycan glycosyltransferase FtsW</fullName>
        <ecNumber evidence="14">2.4.99.28</ecNumber>
    </recommendedName>
    <alternativeName>
        <fullName evidence="13">Cell division protein FtsW</fullName>
    </alternativeName>
    <alternativeName>
        <fullName evidence="10">Cell wall polymerase</fullName>
    </alternativeName>
    <alternativeName>
        <fullName evidence="9">Peptidoglycan polymerase</fullName>
    </alternativeName>
</protein>
<proteinExistence type="inferred from homology"/>
<evidence type="ECO:0000256" key="15">
    <source>
        <dbReference type="ARBA" id="ARBA00049902"/>
    </source>
</evidence>